<dbReference type="AlphaFoldDB" id="A0A1I3QQR2"/>
<protein>
    <submittedName>
        <fullName evidence="1">Uncharacterized protein</fullName>
    </submittedName>
</protein>
<proteinExistence type="predicted"/>
<dbReference type="EMBL" id="FORO01000024">
    <property type="protein sequence ID" value="SFJ36215.1"/>
    <property type="molecule type" value="Genomic_DNA"/>
</dbReference>
<sequence>MISELKFEPVVLYYSPRYRTDMNQKRSGAVPIGRTGIAGEEVT</sequence>
<evidence type="ECO:0000313" key="2">
    <source>
        <dbReference type="Proteomes" id="UP000182829"/>
    </source>
</evidence>
<name>A0A1I3QQR2_9EURY</name>
<gene>
    <name evidence="1" type="ORF">SAMN05443661_12426</name>
</gene>
<reference evidence="1 2" key="1">
    <citation type="submission" date="2016-10" db="EMBL/GenBank/DDBJ databases">
        <authorList>
            <person name="de Groot N.N."/>
        </authorList>
    </citation>
    <scope>NUCLEOTIDE SEQUENCE [LARGE SCALE GENOMIC DNA]</scope>
    <source>
        <strain evidence="1 2">SP2</strain>
    </source>
</reference>
<organism evidence="1 2">
    <name type="scientific">Natronobacterium gregoryi</name>
    <dbReference type="NCBI Taxonomy" id="44930"/>
    <lineage>
        <taxon>Archaea</taxon>
        <taxon>Methanobacteriati</taxon>
        <taxon>Methanobacteriota</taxon>
        <taxon>Stenosarchaea group</taxon>
        <taxon>Halobacteria</taxon>
        <taxon>Halobacteriales</taxon>
        <taxon>Natrialbaceae</taxon>
        <taxon>Natronobacterium</taxon>
    </lineage>
</organism>
<accession>A0A1I3QQR2</accession>
<evidence type="ECO:0000313" key="1">
    <source>
        <dbReference type="EMBL" id="SFJ36215.1"/>
    </source>
</evidence>
<dbReference type="Proteomes" id="UP000182829">
    <property type="component" value="Unassembled WGS sequence"/>
</dbReference>